<organism evidence="1 2">
    <name type="scientific">Malonomonas rubra DSM 5091</name>
    <dbReference type="NCBI Taxonomy" id="1122189"/>
    <lineage>
        <taxon>Bacteria</taxon>
        <taxon>Pseudomonadati</taxon>
        <taxon>Thermodesulfobacteriota</taxon>
        <taxon>Desulfuromonadia</taxon>
        <taxon>Desulfuromonadales</taxon>
        <taxon>Geopsychrobacteraceae</taxon>
        <taxon>Malonomonas</taxon>
    </lineage>
</organism>
<protein>
    <submittedName>
        <fullName evidence="1">TniB protein</fullName>
    </submittedName>
</protein>
<dbReference type="AlphaFoldDB" id="A0A1M6H802"/>
<proteinExistence type="predicted"/>
<dbReference type="Gene3D" id="3.40.50.300">
    <property type="entry name" value="P-loop containing nucleotide triphosphate hydrolases"/>
    <property type="match status" value="1"/>
</dbReference>
<dbReference type="EMBL" id="FQZT01000005">
    <property type="protein sequence ID" value="SHJ18327.1"/>
    <property type="molecule type" value="Genomic_DNA"/>
</dbReference>
<evidence type="ECO:0000313" key="2">
    <source>
        <dbReference type="Proteomes" id="UP000184171"/>
    </source>
</evidence>
<evidence type="ECO:0000313" key="1">
    <source>
        <dbReference type="EMBL" id="SHJ18327.1"/>
    </source>
</evidence>
<dbReference type="SUPFAM" id="SSF52540">
    <property type="entry name" value="P-loop containing nucleoside triphosphate hydrolases"/>
    <property type="match status" value="1"/>
</dbReference>
<dbReference type="Proteomes" id="UP000184171">
    <property type="component" value="Unassembled WGS sequence"/>
</dbReference>
<dbReference type="STRING" id="1122189.SAMN02745165_01725"/>
<dbReference type="InterPro" id="IPR008868">
    <property type="entry name" value="TniB"/>
</dbReference>
<reference evidence="1 2" key="1">
    <citation type="submission" date="2016-11" db="EMBL/GenBank/DDBJ databases">
        <authorList>
            <person name="Jaros S."/>
            <person name="Januszkiewicz K."/>
            <person name="Wedrychowicz H."/>
        </authorList>
    </citation>
    <scope>NUCLEOTIDE SEQUENCE [LARGE SCALE GENOMIC DNA]</scope>
    <source>
        <strain evidence="1 2">DSM 5091</strain>
    </source>
</reference>
<dbReference type="InterPro" id="IPR027417">
    <property type="entry name" value="P-loop_NTPase"/>
</dbReference>
<name>A0A1M6H802_MALRU</name>
<gene>
    <name evidence="1" type="ORF">SAMN02745165_01725</name>
</gene>
<keyword evidence="2" id="KW-1185">Reference proteome</keyword>
<accession>A0A1M6H802</accession>
<dbReference type="Pfam" id="PF05621">
    <property type="entry name" value="TniB"/>
    <property type="match status" value="1"/>
</dbReference>
<sequence>MPPVTDEQHIAKLFPDARNMLNKSTEEKIRFVREDRWLPYAEAERLLERMDALYNMPEKIRAPSMLVVGDSHCGKSSLVRRFCDMHPKTNGMYEAACPVFYLHSCPPEPDEHRLYEVILQDLKIPFRYSDRPSKKLDEVRYQFEQIGVKMIILDEMSNALSGSTNKQRVFMNAIKNLHNAVQRPVVLVGTHEAEFVTISDPQFQSRFKIESLGRWNYGIEFQRFLAKLELTLPFEQPSLLATSKLSRQIFDRAKSGCIGDFVDLVAEAAVSAVSAGAKKITSEEILGCDFSPSSERQDSKREI</sequence>